<dbReference type="GO" id="GO:0004222">
    <property type="term" value="F:metalloendopeptidase activity"/>
    <property type="evidence" value="ECO:0007669"/>
    <property type="project" value="InterPro"/>
</dbReference>
<feature type="domain" description="AAA+ ATPase" evidence="9">
    <location>
        <begin position="529"/>
        <end position="658"/>
    </location>
</feature>
<dbReference type="AlphaFoldDB" id="A0A2U8GZT2"/>
<dbReference type="PANTHER" id="PTHR23076">
    <property type="entry name" value="METALLOPROTEASE M41 FTSH"/>
    <property type="match status" value="1"/>
</dbReference>
<dbReference type="Pfam" id="PF00004">
    <property type="entry name" value="AAA"/>
    <property type="match status" value="1"/>
</dbReference>
<dbReference type="SUPFAM" id="SSF52540">
    <property type="entry name" value="P-loop containing nucleoside triphosphate hydrolases"/>
    <property type="match status" value="2"/>
</dbReference>
<evidence type="ECO:0000313" key="11">
    <source>
        <dbReference type="Proteomes" id="UP000244902"/>
    </source>
</evidence>
<evidence type="ECO:0000259" key="9">
    <source>
        <dbReference type="SMART" id="SM00382"/>
    </source>
</evidence>
<dbReference type="GO" id="GO:0005524">
    <property type="term" value="F:ATP binding"/>
    <property type="evidence" value="ECO:0007669"/>
    <property type="project" value="UniProtKB-KW"/>
</dbReference>
<dbReference type="Gene3D" id="3.40.50.300">
    <property type="entry name" value="P-loop containing nucleotide triphosphate hydrolases"/>
    <property type="match status" value="2"/>
</dbReference>
<reference evidence="10 11" key="1">
    <citation type="submission" date="2017-06" db="EMBL/GenBank/DDBJ databases">
        <title>Azoarcus sp. TSNA42 complete genome sequence.</title>
        <authorList>
            <person name="Woo J.-H."/>
            <person name="Kim H.-S."/>
        </authorList>
    </citation>
    <scope>NUCLEOTIDE SEQUENCE [LARGE SCALE GENOMIC DNA]</scope>
    <source>
        <strain evidence="10 11">TSNA42</strain>
    </source>
</reference>
<dbReference type="OrthoDB" id="9802352at2"/>
<dbReference type="Gene3D" id="1.10.8.60">
    <property type="match status" value="1"/>
</dbReference>
<dbReference type="RefSeq" id="WP_108971898.1">
    <property type="nucleotide sequence ID" value="NZ_CP022188.1"/>
</dbReference>
<evidence type="ECO:0000256" key="2">
    <source>
        <dbReference type="ARBA" id="ARBA00010044"/>
    </source>
</evidence>
<dbReference type="Pfam" id="PF01434">
    <property type="entry name" value="Peptidase_M41"/>
    <property type="match status" value="1"/>
</dbReference>
<dbReference type="SMART" id="SM00382">
    <property type="entry name" value="AAA"/>
    <property type="match status" value="2"/>
</dbReference>
<dbReference type="InterPro" id="IPR041569">
    <property type="entry name" value="AAA_lid_3"/>
</dbReference>
<keyword evidence="3" id="KW-0645">Protease</keyword>
<keyword evidence="5" id="KW-0378">Hydrolase</keyword>
<dbReference type="PROSITE" id="PS00674">
    <property type="entry name" value="AAA"/>
    <property type="match status" value="1"/>
</dbReference>
<organism evidence="10 11">
    <name type="scientific">Parazoarcus communis</name>
    <dbReference type="NCBI Taxonomy" id="41977"/>
    <lineage>
        <taxon>Bacteria</taxon>
        <taxon>Pseudomonadati</taxon>
        <taxon>Pseudomonadota</taxon>
        <taxon>Betaproteobacteria</taxon>
        <taxon>Rhodocyclales</taxon>
        <taxon>Zoogloeaceae</taxon>
        <taxon>Parazoarcus</taxon>
    </lineage>
</organism>
<feature type="domain" description="AAA+ ATPase" evidence="9">
    <location>
        <begin position="155"/>
        <end position="312"/>
    </location>
</feature>
<dbReference type="InterPro" id="IPR027417">
    <property type="entry name" value="P-loop_NTPase"/>
</dbReference>
<proteinExistence type="inferred from homology"/>
<keyword evidence="8" id="KW-0547">Nucleotide-binding</keyword>
<evidence type="ECO:0000256" key="8">
    <source>
        <dbReference type="RuleBase" id="RU003651"/>
    </source>
</evidence>
<name>A0A2U8GZT2_9RHOO</name>
<dbReference type="InterPro" id="IPR003593">
    <property type="entry name" value="AAA+_ATPase"/>
</dbReference>
<accession>A0A2U8GZT2</accession>
<dbReference type="InterPro" id="IPR037219">
    <property type="entry name" value="Peptidase_M41-like"/>
</dbReference>
<dbReference type="InterPro" id="IPR001270">
    <property type="entry name" value="ClpA/B"/>
</dbReference>
<dbReference type="Proteomes" id="UP000244902">
    <property type="component" value="Chromosome"/>
</dbReference>
<sequence length="918" mass="102894">MRRLLLGAKYIARESNSAHISVAHLAEAIRSLIAVDDTAYRALLDALNVSDTHEKTERFTPELLQQVASRPRLSYSDEVMRLLAGLKARGLDASSEITEIHFSLEQRKGLYQSVIAGVSELQALLRTQIFDQDDAVEAVSDAVMRMAWRERENRPRAIFSFLGPPATGKTYMAQLLGQGLQGYAVRAFDMAQFPSDKEGFALVGLRKGFESAGEGQLTRFVKQHPKSIIVFDEIEKSHTRVQTTLLRMLSAGFLKDEYSDEDIDFRDTIVVFTSNLGSRYYSNRSFLGQTRKNPHQARETLLQVIRQETKIEGGNQVAAIPPEMMSRLAQGSIILFNRLSLDGLSRIALQQLHRERKDFEQKLGLAVECDDLETLVKLLVLGFAPEFDARVLKSRLSDYVFDPVTDYLLLHQDVDVETVELRLGEAATSFLAGLDYEHVPNQLATKHQKIYFDHDIEIDGSRLILSYSRARIEKLSKQDDFSDASGIQLDLPEVSFADIAGHKQIKRRLKEVVNLVRNRPLLAAQGIKPPKGMLLYGVPGTGKTMLAKAFAHEAGLPFLACSGNDLLNEAFIQKLFARAREYAPAIIFIDEVDALPRRGVGGPLADALVNRMLVEIDGFNNGDSDIFIIAATNRKELIDPAILRSGRIDLHHEVPNLDKDARRWFIERMLKNPVFGPDIDIDRIIMLTAGFSGADLEKITRESILLALREGLSTLSEAHLIEQINLQKYGETLDLAFCHDRLRETAYHEAAHAVISRTLLPERRIEQITVVARSSFLGMVSYDSEQEHDYTRDFLFRMSCVALAGRAAQVKQFGAKGLDSGASGDLRQVMQYAWFAIGELGMDDALYNVNSAALQEKTRSPVFQSVLESRVAAWISAATEQTDSLVNQHWSRIVAVAEQVLIDEILDERSLNQLMENH</sequence>
<evidence type="ECO:0000256" key="1">
    <source>
        <dbReference type="ARBA" id="ARBA00001947"/>
    </source>
</evidence>
<dbReference type="InterPro" id="IPR000642">
    <property type="entry name" value="Peptidase_M41"/>
</dbReference>
<dbReference type="Pfam" id="PF07724">
    <property type="entry name" value="AAA_2"/>
    <property type="match status" value="1"/>
</dbReference>
<dbReference type="InterPro" id="IPR003959">
    <property type="entry name" value="ATPase_AAA_core"/>
</dbReference>
<evidence type="ECO:0000256" key="6">
    <source>
        <dbReference type="ARBA" id="ARBA00022833"/>
    </source>
</evidence>
<dbReference type="Gene3D" id="1.20.58.760">
    <property type="entry name" value="Peptidase M41"/>
    <property type="match status" value="1"/>
</dbReference>
<evidence type="ECO:0000256" key="3">
    <source>
        <dbReference type="ARBA" id="ARBA00022670"/>
    </source>
</evidence>
<evidence type="ECO:0000256" key="7">
    <source>
        <dbReference type="ARBA" id="ARBA00023049"/>
    </source>
</evidence>
<dbReference type="EMBL" id="CP022188">
    <property type="protein sequence ID" value="AWI78974.1"/>
    <property type="molecule type" value="Genomic_DNA"/>
</dbReference>
<comment type="similarity">
    <text evidence="8">Belongs to the AAA ATPase family.</text>
</comment>
<keyword evidence="6" id="KW-0862">Zinc</keyword>
<keyword evidence="4" id="KW-0479">Metal-binding</keyword>
<dbReference type="SUPFAM" id="SSF140990">
    <property type="entry name" value="FtsH protease domain-like"/>
    <property type="match status" value="1"/>
</dbReference>
<evidence type="ECO:0000313" key="10">
    <source>
        <dbReference type="EMBL" id="AWI78974.1"/>
    </source>
</evidence>
<evidence type="ECO:0000256" key="4">
    <source>
        <dbReference type="ARBA" id="ARBA00022723"/>
    </source>
</evidence>
<comment type="similarity">
    <text evidence="2">In the C-terminal section; belongs to the peptidase M41 family.</text>
</comment>
<dbReference type="GO" id="GO:0005886">
    <property type="term" value="C:plasma membrane"/>
    <property type="evidence" value="ECO:0007669"/>
    <property type="project" value="TreeGrafter"/>
</dbReference>
<dbReference type="GO" id="GO:0030163">
    <property type="term" value="P:protein catabolic process"/>
    <property type="evidence" value="ECO:0007669"/>
    <property type="project" value="TreeGrafter"/>
</dbReference>
<dbReference type="GO" id="GO:0006508">
    <property type="term" value="P:proteolysis"/>
    <property type="evidence" value="ECO:0007669"/>
    <property type="project" value="UniProtKB-KW"/>
</dbReference>
<dbReference type="GO" id="GO:0016887">
    <property type="term" value="F:ATP hydrolysis activity"/>
    <property type="evidence" value="ECO:0007669"/>
    <property type="project" value="InterPro"/>
</dbReference>
<dbReference type="Pfam" id="PF17862">
    <property type="entry name" value="AAA_lid_3"/>
    <property type="match status" value="1"/>
</dbReference>
<keyword evidence="8" id="KW-0067">ATP-binding</keyword>
<dbReference type="PANTHER" id="PTHR23076:SF97">
    <property type="entry name" value="ATP-DEPENDENT ZINC METALLOPROTEASE YME1L1"/>
    <property type="match status" value="1"/>
</dbReference>
<gene>
    <name evidence="10" type="ORF">CEW87_06115</name>
</gene>
<keyword evidence="7" id="KW-0482">Metalloprotease</keyword>
<comment type="cofactor">
    <cofactor evidence="1">
        <name>Zn(2+)</name>
        <dbReference type="ChEBI" id="CHEBI:29105"/>
    </cofactor>
</comment>
<dbReference type="PRINTS" id="PR00300">
    <property type="entry name" value="CLPPROTEASEA"/>
</dbReference>
<protein>
    <recommendedName>
        <fullName evidence="9">AAA+ ATPase domain-containing protein</fullName>
    </recommendedName>
</protein>
<evidence type="ECO:0000256" key="5">
    <source>
        <dbReference type="ARBA" id="ARBA00022801"/>
    </source>
</evidence>
<dbReference type="GO" id="GO:0046872">
    <property type="term" value="F:metal ion binding"/>
    <property type="evidence" value="ECO:0007669"/>
    <property type="project" value="UniProtKB-KW"/>
</dbReference>
<dbReference type="InterPro" id="IPR003960">
    <property type="entry name" value="ATPase_AAA_CS"/>
</dbReference>
<dbReference type="GO" id="GO:0004176">
    <property type="term" value="F:ATP-dependent peptidase activity"/>
    <property type="evidence" value="ECO:0007669"/>
    <property type="project" value="InterPro"/>
</dbReference>